<evidence type="ECO:0000256" key="4">
    <source>
        <dbReference type="ARBA" id="ARBA00022723"/>
    </source>
</evidence>
<keyword evidence="3" id="KW-0349">Heme</keyword>
<dbReference type="PANTHER" id="PTHR24279:SF120">
    <property type="entry name" value="CYTOCHROME P450"/>
    <property type="match status" value="1"/>
</dbReference>
<dbReference type="GeneID" id="107226110"/>
<protein>
    <submittedName>
        <fullName evidence="9">Cytochrome P450 315a1, mitochondrial isoform X2</fullName>
    </submittedName>
</protein>
<keyword evidence="7" id="KW-0503">Monooxygenase</keyword>
<gene>
    <name evidence="9" type="primary">LOC107226110</name>
</gene>
<sequence>MQEKMLLKVNGTIRNYGINSSAKILNLRSKKISDVKLISKYCATKRNYRSCSGNVYGWSRKMWNEREEIGRKSFGTSTILPEMPEPRGLPLVGTTFSLIRAGGATKLHEYVDQRHKELGPVYRERMMAVEAIFVSSPTEFRRIFRLEGSKPKNFLPHAWILYNEMRKCERGLLFMEGDEWLSFRRIMNKLLLKSDSDDFMITPCKQAAETLVEDFRTYAVKGLPVSELERKLYQWSIEVMLAILVGSTWPRHKSEILLRTEKLAINLHNIFKYSAQLSLLPAKLAMNLKLPSWTKFVASADFALNILRVTVKEMIKFKGNGLIEMLMNEGILEDDLVRIVVDLILAAGDTTAHSMQWALFLLGSNRSVQEELFEKLKGAKGESAVEKGVLKGAMKESLRLYPTAPFLTRCLPEDSIVGGYHVGKGRLILMSLYTSGRDGRNFTNAETFSPERWSRNEKGDYKGVLNPHASLPFAMGARACVGQKLAEAQLTLTMAEMMKAFRIECINRDRVKMILNLVSVPSEPIQLLLTPRC</sequence>
<keyword evidence="6" id="KW-0408">Iron</keyword>
<evidence type="ECO:0000313" key="8">
    <source>
        <dbReference type="Proteomes" id="UP000829291"/>
    </source>
</evidence>
<dbReference type="Gene3D" id="1.10.630.10">
    <property type="entry name" value="Cytochrome P450"/>
    <property type="match status" value="1"/>
</dbReference>
<dbReference type="InterPro" id="IPR002401">
    <property type="entry name" value="Cyt_P450_E_grp-I"/>
</dbReference>
<comment type="cofactor">
    <cofactor evidence="1">
        <name>heme</name>
        <dbReference type="ChEBI" id="CHEBI:30413"/>
    </cofactor>
</comment>
<dbReference type="PANTHER" id="PTHR24279">
    <property type="entry name" value="CYTOCHROME P450"/>
    <property type="match status" value="1"/>
</dbReference>
<proteinExistence type="inferred from homology"/>
<dbReference type="PRINTS" id="PR00463">
    <property type="entry name" value="EP450I"/>
</dbReference>
<evidence type="ECO:0000256" key="3">
    <source>
        <dbReference type="ARBA" id="ARBA00022617"/>
    </source>
</evidence>
<dbReference type="InterPro" id="IPR050479">
    <property type="entry name" value="CYP11_CYP27_families"/>
</dbReference>
<comment type="similarity">
    <text evidence="2">Belongs to the cytochrome P450 family.</text>
</comment>
<accession>A0ABM3G8L2</accession>
<dbReference type="Proteomes" id="UP000829291">
    <property type="component" value="Chromosome 5"/>
</dbReference>
<dbReference type="Pfam" id="PF00067">
    <property type="entry name" value="p450"/>
    <property type="match status" value="1"/>
</dbReference>
<evidence type="ECO:0000256" key="6">
    <source>
        <dbReference type="ARBA" id="ARBA00023004"/>
    </source>
</evidence>
<evidence type="ECO:0000256" key="5">
    <source>
        <dbReference type="ARBA" id="ARBA00023002"/>
    </source>
</evidence>
<keyword evidence="8" id="KW-1185">Reference proteome</keyword>
<keyword evidence="4" id="KW-0479">Metal-binding</keyword>
<organism evidence="8 9">
    <name type="scientific">Neodiprion lecontei</name>
    <name type="common">Redheaded pine sawfly</name>
    <dbReference type="NCBI Taxonomy" id="441921"/>
    <lineage>
        <taxon>Eukaryota</taxon>
        <taxon>Metazoa</taxon>
        <taxon>Ecdysozoa</taxon>
        <taxon>Arthropoda</taxon>
        <taxon>Hexapoda</taxon>
        <taxon>Insecta</taxon>
        <taxon>Pterygota</taxon>
        <taxon>Neoptera</taxon>
        <taxon>Endopterygota</taxon>
        <taxon>Hymenoptera</taxon>
        <taxon>Tenthredinoidea</taxon>
        <taxon>Diprionidae</taxon>
        <taxon>Diprioninae</taxon>
        <taxon>Neodiprion</taxon>
    </lineage>
</organism>
<dbReference type="InterPro" id="IPR001128">
    <property type="entry name" value="Cyt_P450"/>
</dbReference>
<name>A0ABM3G8L2_NEOLC</name>
<dbReference type="PRINTS" id="PR00385">
    <property type="entry name" value="P450"/>
</dbReference>
<evidence type="ECO:0000256" key="7">
    <source>
        <dbReference type="ARBA" id="ARBA00023033"/>
    </source>
</evidence>
<reference evidence="9" key="1">
    <citation type="submission" date="2025-08" db="UniProtKB">
        <authorList>
            <consortium name="RefSeq"/>
        </authorList>
    </citation>
    <scope>IDENTIFICATION</scope>
    <source>
        <tissue evidence="9">Thorax and Abdomen</tissue>
    </source>
</reference>
<dbReference type="SUPFAM" id="SSF48264">
    <property type="entry name" value="Cytochrome P450"/>
    <property type="match status" value="1"/>
</dbReference>
<dbReference type="InterPro" id="IPR036396">
    <property type="entry name" value="Cyt_P450_sf"/>
</dbReference>
<evidence type="ECO:0000256" key="2">
    <source>
        <dbReference type="ARBA" id="ARBA00010617"/>
    </source>
</evidence>
<evidence type="ECO:0000313" key="9">
    <source>
        <dbReference type="RefSeq" id="XP_046596610.1"/>
    </source>
</evidence>
<evidence type="ECO:0000256" key="1">
    <source>
        <dbReference type="ARBA" id="ARBA00001971"/>
    </source>
</evidence>
<dbReference type="CDD" id="cd11054">
    <property type="entry name" value="CYP24A1-like"/>
    <property type="match status" value="1"/>
</dbReference>
<keyword evidence="5" id="KW-0560">Oxidoreductase</keyword>
<dbReference type="RefSeq" id="XP_046596610.1">
    <property type="nucleotide sequence ID" value="XM_046740654.1"/>
</dbReference>